<accession>A0A8B3RK83</accession>
<dbReference type="AlphaFoldDB" id="A0A8B3RK83"/>
<dbReference type="Proteomes" id="UP000293613">
    <property type="component" value="Unassembled WGS sequence"/>
</dbReference>
<name>A0A8B3RK83_BIFAN</name>
<reference evidence="1 2" key="1">
    <citation type="journal article" date="2019" name="Appl. Environ. Microbiol.">
        <title>Dissecting the evolutionary development of the Bifidobacterium animalis species through comparative genomics analyses.</title>
        <authorList>
            <person name="Lugli G.A."/>
            <person name="Mancino W."/>
            <person name="Milani C."/>
            <person name="Duranti S."/>
            <person name="Mancabelli L."/>
            <person name="Napoli S."/>
            <person name="Mangifesta M."/>
            <person name="Viappiani A."/>
            <person name="Anzalone R."/>
            <person name="Longhi G."/>
            <person name="van Sinderen D."/>
            <person name="Ventura M."/>
            <person name="Turroni F."/>
        </authorList>
    </citation>
    <scope>NUCLEOTIDE SEQUENCE [LARGE SCALE GENOMIC DNA]</scope>
    <source>
        <strain evidence="1 2">2011B</strain>
    </source>
</reference>
<dbReference type="RefSeq" id="WP_130077187.1">
    <property type="nucleotide sequence ID" value="NZ_RSCO01000013.1"/>
</dbReference>
<evidence type="ECO:0000313" key="1">
    <source>
        <dbReference type="EMBL" id="RYM96103.1"/>
    </source>
</evidence>
<evidence type="ECO:0000313" key="2">
    <source>
        <dbReference type="Proteomes" id="UP000293613"/>
    </source>
</evidence>
<protein>
    <submittedName>
        <fullName evidence="1">Uncharacterized protein</fullName>
    </submittedName>
</protein>
<organism evidence="1 2">
    <name type="scientific">Bifidobacterium animalis subsp. lactis</name>
    <name type="common">Bifidobacterium lactis</name>
    <dbReference type="NCBI Taxonomy" id="302911"/>
    <lineage>
        <taxon>Bacteria</taxon>
        <taxon>Bacillati</taxon>
        <taxon>Actinomycetota</taxon>
        <taxon>Actinomycetes</taxon>
        <taxon>Bifidobacteriales</taxon>
        <taxon>Bifidobacteriaceae</taxon>
        <taxon>Bifidobacterium</taxon>
    </lineage>
</organism>
<comment type="caution">
    <text evidence="1">The sequence shown here is derived from an EMBL/GenBank/DDBJ whole genome shotgun (WGS) entry which is preliminary data.</text>
</comment>
<dbReference type="EMBL" id="RSCO01000013">
    <property type="protein sequence ID" value="RYM96103.1"/>
    <property type="molecule type" value="Genomic_DNA"/>
</dbReference>
<gene>
    <name evidence="1" type="ORF">PG2011B_0300</name>
</gene>
<proteinExistence type="predicted"/>
<sequence>MAQAINGHAMEQWIQISALYLQEAAQQLRDEGRLHEMHVDTTITDADGSRVIAKINIKTEGKSGKLVASNEMDSLSRGELLLAIGSALSMYTEASSHLYATASHDDDEQED</sequence>